<dbReference type="eggNOG" id="KOG1624">
    <property type="taxonomic scope" value="Eukaryota"/>
</dbReference>
<dbReference type="GO" id="GO:0005840">
    <property type="term" value="C:ribosome"/>
    <property type="evidence" value="ECO:0007669"/>
    <property type="project" value="UniProtKB-KW"/>
</dbReference>
<dbReference type="GO" id="GO:1990904">
    <property type="term" value="C:ribonucleoprotein complex"/>
    <property type="evidence" value="ECO:0007669"/>
    <property type="project" value="UniProtKB-KW"/>
</dbReference>
<sequence length="246" mass="28036">MFKQVIRGLATEAKFNIRQPPKYTLGSVRSFPSLEPHQFVPLPTQFLGLPTRRDLLWSAVVFEADRARVGSGNAMTKSDQLYSHKKLRPQKGSGRARVGDANSPHRDNLIKAHAITAPHDWSTKLPVKIYNKAMATALSEQYQLGRVYIVGETDKSLDNDNEKSILDFNYEYPETMKQFIRDHHLNKMNLLFITDGQRDNLLKATELSTGKADVLVKDAVEVRDVLKANRIYIELPALQWLIGRYM</sequence>
<dbReference type="InterPro" id="IPR023574">
    <property type="entry name" value="Ribosomal_uL4_dom_sf"/>
</dbReference>
<evidence type="ECO:0000256" key="2">
    <source>
        <dbReference type="ARBA" id="ARBA00022980"/>
    </source>
</evidence>
<keyword evidence="2 5" id="KW-0689">Ribosomal protein</keyword>
<dbReference type="GeneID" id="18246799"/>
<dbReference type="HOGENOM" id="CLU_041575_4_2_1"/>
<dbReference type="EMBL" id="GL996514">
    <property type="protein sequence ID" value="EGV65503.1"/>
    <property type="molecule type" value="Genomic_DNA"/>
</dbReference>
<dbReference type="SUPFAM" id="SSF52166">
    <property type="entry name" value="Ribosomal protein L4"/>
    <property type="match status" value="1"/>
</dbReference>
<dbReference type="OrthoDB" id="275876at2759"/>
<comment type="similarity">
    <text evidence="1">Belongs to the universal ribosomal protein uL4 family.</text>
</comment>
<protein>
    <recommendedName>
        <fullName evidence="4">Large ribosomal subunit protein uL4m</fullName>
    </recommendedName>
</protein>
<evidence type="ECO:0000256" key="4">
    <source>
        <dbReference type="ARBA" id="ARBA00040565"/>
    </source>
</evidence>
<dbReference type="PANTHER" id="PTHR10746">
    <property type="entry name" value="50S RIBOSOMAL PROTEIN L4"/>
    <property type="match status" value="1"/>
</dbReference>
<name>G3B061_CANTC</name>
<evidence type="ECO:0000256" key="1">
    <source>
        <dbReference type="ARBA" id="ARBA00010528"/>
    </source>
</evidence>
<evidence type="ECO:0000256" key="3">
    <source>
        <dbReference type="ARBA" id="ARBA00023274"/>
    </source>
</evidence>
<dbReference type="GO" id="GO:0003735">
    <property type="term" value="F:structural constituent of ribosome"/>
    <property type="evidence" value="ECO:0007669"/>
    <property type="project" value="InterPro"/>
</dbReference>
<dbReference type="STRING" id="590646.G3B061"/>
<dbReference type="Proteomes" id="UP000000707">
    <property type="component" value="Unassembled WGS sequence"/>
</dbReference>
<reference evidence="5 6" key="1">
    <citation type="journal article" date="2011" name="Proc. Natl. Acad. Sci. U.S.A.">
        <title>Comparative genomics of xylose-fermenting fungi for enhanced biofuel production.</title>
        <authorList>
            <person name="Wohlbach D.J."/>
            <person name="Kuo A."/>
            <person name="Sato T.K."/>
            <person name="Potts K.M."/>
            <person name="Salamov A.A."/>
            <person name="LaButti K.M."/>
            <person name="Sun H."/>
            <person name="Clum A."/>
            <person name="Pangilinan J.L."/>
            <person name="Lindquist E.A."/>
            <person name="Lucas S."/>
            <person name="Lapidus A."/>
            <person name="Jin M."/>
            <person name="Gunawan C."/>
            <person name="Balan V."/>
            <person name="Dale B.E."/>
            <person name="Jeffries T.W."/>
            <person name="Zinkel R."/>
            <person name="Barry K.W."/>
            <person name="Grigoriev I.V."/>
            <person name="Gasch A.P."/>
        </authorList>
    </citation>
    <scope>NUCLEOTIDE SEQUENCE [LARGE SCALE GENOMIC DNA]</scope>
    <source>
        <strain evidence="5">ATCC 10573</strain>
        <strain evidence="6">ATCC 10573 / BCRC 21748 / CBS 615 / JCM 9827 / NBRC 10315 / NRRL Y-1498 / VKM Y-70</strain>
    </source>
</reference>
<keyword evidence="6" id="KW-1185">Reference proteome</keyword>
<organism evidence="6">
    <name type="scientific">Candida tenuis (strain ATCC 10573 / BCRC 21748 / CBS 615 / JCM 9827 / NBRC 10315 / NRRL Y-1498 / VKM Y-70)</name>
    <name type="common">Yeast</name>
    <name type="synonym">Yamadazyma tenuis</name>
    <dbReference type="NCBI Taxonomy" id="590646"/>
    <lineage>
        <taxon>Eukaryota</taxon>
        <taxon>Fungi</taxon>
        <taxon>Dikarya</taxon>
        <taxon>Ascomycota</taxon>
        <taxon>Saccharomycotina</taxon>
        <taxon>Pichiomycetes</taxon>
        <taxon>Debaryomycetaceae</taxon>
        <taxon>Yamadazyma</taxon>
    </lineage>
</organism>
<evidence type="ECO:0000313" key="5">
    <source>
        <dbReference type="EMBL" id="EGV65503.1"/>
    </source>
</evidence>
<dbReference type="AlphaFoldDB" id="G3B061"/>
<dbReference type="Pfam" id="PF00573">
    <property type="entry name" value="Ribosomal_L4"/>
    <property type="match status" value="1"/>
</dbReference>
<dbReference type="InterPro" id="IPR013005">
    <property type="entry name" value="Ribosomal_uL4-like"/>
</dbReference>
<dbReference type="Gene3D" id="3.40.1370.10">
    <property type="match status" value="1"/>
</dbReference>
<dbReference type="GO" id="GO:0006412">
    <property type="term" value="P:translation"/>
    <property type="evidence" value="ECO:0007669"/>
    <property type="project" value="InterPro"/>
</dbReference>
<dbReference type="InterPro" id="IPR002136">
    <property type="entry name" value="Ribosomal_uL4"/>
</dbReference>
<dbReference type="KEGG" id="cten:18246799"/>
<keyword evidence="3" id="KW-0687">Ribonucleoprotein</keyword>
<dbReference type="PANTHER" id="PTHR10746:SF6">
    <property type="entry name" value="LARGE RIBOSOMAL SUBUNIT PROTEIN UL4M"/>
    <property type="match status" value="1"/>
</dbReference>
<accession>G3B061</accession>
<proteinExistence type="inferred from homology"/>
<evidence type="ECO:0000313" key="6">
    <source>
        <dbReference type="Proteomes" id="UP000000707"/>
    </source>
</evidence>
<gene>
    <name evidence="5" type="ORF">CANTEDRAFT_113045</name>
</gene>
<dbReference type="EMBL" id="GL996514">
    <property type="protein sequence ID" value="EGV65504.1"/>
    <property type="molecule type" value="Genomic_DNA"/>
</dbReference>